<comment type="caution">
    <text evidence="6">The sequence shown here is derived from an EMBL/GenBank/DDBJ whole genome shotgun (WGS) entry which is preliminary data.</text>
</comment>
<name>A0ABM8Q1B1_9BACT</name>
<dbReference type="EC" id="2.5.1.-" evidence="6"/>
<dbReference type="SUPFAM" id="SSF53383">
    <property type="entry name" value="PLP-dependent transferases"/>
    <property type="match status" value="1"/>
</dbReference>
<evidence type="ECO:0000313" key="6">
    <source>
        <dbReference type="EMBL" id="CAD7286616.1"/>
    </source>
</evidence>
<keyword evidence="7" id="KW-1185">Reference proteome</keyword>
<evidence type="ECO:0000313" key="7">
    <source>
        <dbReference type="Proteomes" id="UP000789359"/>
    </source>
</evidence>
<dbReference type="InterPro" id="IPR015421">
    <property type="entry name" value="PyrdxlP-dep_Trfase_major"/>
</dbReference>
<dbReference type="PIRSF" id="PIRSF001434">
    <property type="entry name" value="CGS"/>
    <property type="match status" value="1"/>
</dbReference>
<dbReference type="InterPro" id="IPR000277">
    <property type="entry name" value="Cys/Met-Metab_PyrdxlP-dep_enz"/>
</dbReference>
<organism evidence="6 7">
    <name type="scientific">Campylobacter suis</name>
    <dbReference type="NCBI Taxonomy" id="2790657"/>
    <lineage>
        <taxon>Bacteria</taxon>
        <taxon>Pseudomonadati</taxon>
        <taxon>Campylobacterota</taxon>
        <taxon>Epsilonproteobacteria</taxon>
        <taxon>Campylobacterales</taxon>
        <taxon>Campylobacteraceae</taxon>
        <taxon>Campylobacter</taxon>
    </lineage>
</organism>
<accession>A0ABM8Q1B1</accession>
<dbReference type="InterPro" id="IPR006235">
    <property type="entry name" value="OAc-hSer/O-AcSer_sulfhydrylase"/>
</dbReference>
<dbReference type="CDD" id="cd00614">
    <property type="entry name" value="CGS_like"/>
    <property type="match status" value="1"/>
</dbReference>
<dbReference type="PANTHER" id="PTHR43797:SF2">
    <property type="entry name" value="HOMOCYSTEINE_CYSTEINE SYNTHASE"/>
    <property type="match status" value="1"/>
</dbReference>
<dbReference type="RefSeq" id="WP_230056235.1">
    <property type="nucleotide sequence ID" value="NZ_CAJHOE010000001.1"/>
</dbReference>
<evidence type="ECO:0000256" key="4">
    <source>
        <dbReference type="ARBA" id="ARBA00022898"/>
    </source>
</evidence>
<gene>
    <name evidence="6" type="ORF">LMG8286_00449</name>
</gene>
<dbReference type="Pfam" id="PF01053">
    <property type="entry name" value="Cys_Met_Meta_PP"/>
    <property type="match status" value="1"/>
</dbReference>
<proteinExistence type="inferred from homology"/>
<keyword evidence="4 5" id="KW-0663">Pyridoxal phosphate</keyword>
<evidence type="ECO:0000256" key="5">
    <source>
        <dbReference type="RuleBase" id="RU362118"/>
    </source>
</evidence>
<comment type="cofactor">
    <cofactor evidence="1 5">
        <name>pyridoxal 5'-phosphate</name>
        <dbReference type="ChEBI" id="CHEBI:597326"/>
    </cofactor>
</comment>
<dbReference type="Gene3D" id="3.40.640.10">
    <property type="entry name" value="Type I PLP-dependent aspartate aminotransferase-like (Major domain)"/>
    <property type="match status" value="1"/>
</dbReference>
<dbReference type="InterPro" id="IPR054542">
    <property type="entry name" value="Cys_met_metab_PP"/>
</dbReference>
<evidence type="ECO:0000256" key="3">
    <source>
        <dbReference type="ARBA" id="ARBA00022679"/>
    </source>
</evidence>
<sequence length="422" mass="46104">MNLETIATHAGYDTKTATGAMCAPLYMSTAFDFGNTQTAANRFALKELGPIYSRLTNPTLDVLEARFAAFEGGRAAISTSSGMAAIFYSIINLAECGDNIIVSNKIYASALLTRTMKRFGIVARIFDPDNPSEIENLIDEKTKAIFFESLSNPQIVIPKIDEIVKIAKKHRIVTIVDNTVATPVLFKPFKHGIDVSVHSATKYIGGQGSALGGLISASYELNDLLRDNARYAFYNEPDESYHGLIYAKLPDDFDIYTLRARLSLLRDLGATLAPMNAFLLIQGLETLNLRMKKHCENTLKVAEFLASHPKVKSVNYPLLNGDKYNERAKTYLENGASGLLSFDVGDREFATKIINSTKIFSIVVNIGDSKSLITHPASTTHFQSSEDELNAIGIGSGVIRLSVGLEDANDLINDLDQALSAV</sequence>
<dbReference type="EMBL" id="CAJHOE010000001">
    <property type="protein sequence ID" value="CAD7286616.1"/>
    <property type="molecule type" value="Genomic_DNA"/>
</dbReference>
<evidence type="ECO:0000256" key="1">
    <source>
        <dbReference type="ARBA" id="ARBA00001933"/>
    </source>
</evidence>
<protein>
    <submittedName>
        <fullName evidence="6">O-acetyl-L-homoserine sulfhydrylase</fullName>
        <ecNumber evidence="6">2.5.1.-</ecNumber>
    </submittedName>
</protein>
<comment type="similarity">
    <text evidence="2 5">Belongs to the trans-sulfuration enzymes family.</text>
</comment>
<evidence type="ECO:0000256" key="2">
    <source>
        <dbReference type="ARBA" id="ARBA00009077"/>
    </source>
</evidence>
<keyword evidence="3 6" id="KW-0808">Transferase</keyword>
<reference evidence="6 7" key="1">
    <citation type="submission" date="2020-11" db="EMBL/GenBank/DDBJ databases">
        <authorList>
            <person name="Peeters C."/>
        </authorList>
    </citation>
    <scope>NUCLEOTIDE SEQUENCE [LARGE SCALE GENOMIC DNA]</scope>
    <source>
        <strain evidence="6 7">LMG 8286</strain>
    </source>
</reference>
<dbReference type="NCBIfam" id="TIGR01326">
    <property type="entry name" value="OAH_OAS_sulfhy"/>
    <property type="match status" value="1"/>
</dbReference>
<dbReference type="InterPro" id="IPR015422">
    <property type="entry name" value="PyrdxlP-dep_Trfase_small"/>
</dbReference>
<dbReference type="Gene3D" id="3.90.1150.10">
    <property type="entry name" value="Aspartate Aminotransferase, domain 1"/>
    <property type="match status" value="1"/>
</dbReference>
<dbReference type="PANTHER" id="PTHR43797">
    <property type="entry name" value="HOMOCYSTEINE/CYSTEINE SYNTHASE"/>
    <property type="match status" value="1"/>
</dbReference>
<dbReference type="Proteomes" id="UP000789359">
    <property type="component" value="Unassembled WGS sequence"/>
</dbReference>
<dbReference type="GO" id="GO:0016740">
    <property type="term" value="F:transferase activity"/>
    <property type="evidence" value="ECO:0007669"/>
    <property type="project" value="UniProtKB-KW"/>
</dbReference>
<dbReference type="InterPro" id="IPR015424">
    <property type="entry name" value="PyrdxlP-dep_Trfase"/>
</dbReference>
<dbReference type="PROSITE" id="PS00868">
    <property type="entry name" value="CYS_MET_METAB_PP"/>
    <property type="match status" value="1"/>
</dbReference>